<evidence type="ECO:0000313" key="2">
    <source>
        <dbReference type="EMBL" id="KAJ1141470.1"/>
    </source>
</evidence>
<reference evidence="2" key="1">
    <citation type="journal article" date="2022" name="bioRxiv">
        <title>Sequencing and chromosome-scale assembly of the giantPleurodeles waltlgenome.</title>
        <authorList>
            <person name="Brown T."/>
            <person name="Elewa A."/>
            <person name="Iarovenko S."/>
            <person name="Subramanian E."/>
            <person name="Araus A.J."/>
            <person name="Petzold A."/>
            <person name="Susuki M."/>
            <person name="Suzuki K.-i.T."/>
            <person name="Hayashi T."/>
            <person name="Toyoda A."/>
            <person name="Oliveira C."/>
            <person name="Osipova E."/>
            <person name="Leigh N.D."/>
            <person name="Simon A."/>
            <person name="Yun M.H."/>
        </authorList>
    </citation>
    <scope>NUCLEOTIDE SEQUENCE</scope>
    <source>
        <strain evidence="2">20211129_DDA</strain>
        <tissue evidence="2">Liver</tissue>
    </source>
</reference>
<protein>
    <submittedName>
        <fullName evidence="2">Uncharacterized protein</fullName>
    </submittedName>
</protein>
<dbReference type="EMBL" id="JANPWB010000010">
    <property type="protein sequence ID" value="KAJ1141470.1"/>
    <property type="molecule type" value="Genomic_DNA"/>
</dbReference>
<accession>A0AAV7QSX0</accession>
<dbReference type="AlphaFoldDB" id="A0AAV7QSX0"/>
<sequence length="246" mass="25739">MAPNDGPYRISDVPSLNGDSPAREVVDVRNRGSLVQSGCPEVWIRSYLPQPERYYRGTTSGPAAGAVVKTGTSPVVHIHASLPAAVVDVNPVARQPACNVQSGRAANGSNSRRMRDSASGPVVDVAADAGPKLAAHVSGRPQAVVTSTAAASQDLARGAQSGCAVRILNTARSADPGQQFKEMPATHFQEKLSSFIGRVLHYLSHIYVRKTNFMNGAAGGKEMRAGSNGGHTRQPHAAPCMAKGHS</sequence>
<comment type="caution">
    <text evidence="2">The sequence shown here is derived from an EMBL/GenBank/DDBJ whole genome shotgun (WGS) entry which is preliminary data.</text>
</comment>
<dbReference type="Proteomes" id="UP001066276">
    <property type="component" value="Chromosome 6"/>
</dbReference>
<name>A0AAV7QSX0_PLEWA</name>
<feature type="region of interest" description="Disordered" evidence="1">
    <location>
        <begin position="224"/>
        <end position="246"/>
    </location>
</feature>
<gene>
    <name evidence="2" type="ORF">NDU88_007801</name>
</gene>
<evidence type="ECO:0000313" key="3">
    <source>
        <dbReference type="Proteomes" id="UP001066276"/>
    </source>
</evidence>
<proteinExistence type="predicted"/>
<organism evidence="2 3">
    <name type="scientific">Pleurodeles waltl</name>
    <name type="common">Iberian ribbed newt</name>
    <dbReference type="NCBI Taxonomy" id="8319"/>
    <lineage>
        <taxon>Eukaryota</taxon>
        <taxon>Metazoa</taxon>
        <taxon>Chordata</taxon>
        <taxon>Craniata</taxon>
        <taxon>Vertebrata</taxon>
        <taxon>Euteleostomi</taxon>
        <taxon>Amphibia</taxon>
        <taxon>Batrachia</taxon>
        <taxon>Caudata</taxon>
        <taxon>Salamandroidea</taxon>
        <taxon>Salamandridae</taxon>
        <taxon>Pleurodelinae</taxon>
        <taxon>Pleurodeles</taxon>
    </lineage>
</organism>
<keyword evidence="3" id="KW-1185">Reference proteome</keyword>
<evidence type="ECO:0000256" key="1">
    <source>
        <dbReference type="SAM" id="MobiDB-lite"/>
    </source>
</evidence>
<feature type="region of interest" description="Disordered" evidence="1">
    <location>
        <begin position="1"/>
        <end position="22"/>
    </location>
</feature>